<dbReference type="PANTHER" id="PTHR10688">
    <property type="entry name" value="PWWP DOMAIN-CONTAINING PROTEIN"/>
    <property type="match status" value="1"/>
</dbReference>
<organism evidence="3">
    <name type="scientific">Picea sitchensis</name>
    <name type="common">Sitka spruce</name>
    <name type="synonym">Pinus sitchensis</name>
    <dbReference type="NCBI Taxonomy" id="3332"/>
    <lineage>
        <taxon>Eukaryota</taxon>
        <taxon>Viridiplantae</taxon>
        <taxon>Streptophyta</taxon>
        <taxon>Embryophyta</taxon>
        <taxon>Tracheophyta</taxon>
        <taxon>Spermatophyta</taxon>
        <taxon>Pinopsida</taxon>
        <taxon>Pinidae</taxon>
        <taxon>Conifers I</taxon>
        <taxon>Pinales</taxon>
        <taxon>Pinaceae</taxon>
        <taxon>Picea</taxon>
    </lineage>
</organism>
<evidence type="ECO:0000259" key="2">
    <source>
        <dbReference type="PROSITE" id="PS50812"/>
    </source>
</evidence>
<evidence type="ECO:0000256" key="1">
    <source>
        <dbReference type="SAM" id="MobiDB-lite"/>
    </source>
</evidence>
<protein>
    <recommendedName>
        <fullName evidence="2">PWWP domain-containing protein</fullName>
    </recommendedName>
</protein>
<name>B8LQ11_PICSI</name>
<dbReference type="SUPFAM" id="SSF63748">
    <property type="entry name" value="Tudor/PWWP/MBT"/>
    <property type="match status" value="1"/>
</dbReference>
<dbReference type="InterPro" id="IPR000313">
    <property type="entry name" value="PWWP_dom"/>
</dbReference>
<dbReference type="PROSITE" id="PS50812">
    <property type="entry name" value="PWWP"/>
    <property type="match status" value="1"/>
</dbReference>
<feature type="domain" description="PWWP" evidence="2">
    <location>
        <begin position="33"/>
        <end position="84"/>
    </location>
</feature>
<dbReference type="InterPro" id="IPR052657">
    <property type="entry name" value="PDP_family_Arabidopsis"/>
</dbReference>
<feature type="region of interest" description="Disordered" evidence="1">
    <location>
        <begin position="127"/>
        <end position="151"/>
    </location>
</feature>
<dbReference type="PANTHER" id="PTHR10688:SF14">
    <property type="entry name" value="PWWP DOMAIN-CONTAINING PROTEIN"/>
    <property type="match status" value="1"/>
</dbReference>
<dbReference type="Gene3D" id="2.30.30.140">
    <property type="match status" value="1"/>
</dbReference>
<proteinExistence type="evidence at transcript level"/>
<feature type="compositionally biased region" description="Polar residues" evidence="1">
    <location>
        <begin position="198"/>
        <end position="207"/>
    </location>
</feature>
<accession>B8LQ11</accession>
<dbReference type="AlphaFoldDB" id="B8LQ11"/>
<reference evidence="3" key="1">
    <citation type="submission" date="2007-06" db="EMBL/GenBank/DDBJ databases">
        <title>Full length cDNA sequences from Sitka Spruce (Picea sitchensis).</title>
        <authorList>
            <person name="Ralph S.G."/>
            <person name="Chun H.E."/>
            <person name="Liao N."/>
            <person name="Ali J."/>
            <person name="Reid K."/>
            <person name="Kolosova N."/>
            <person name="Cooper N."/>
            <person name="Cullis C."/>
            <person name="Jancsik S."/>
            <person name="Moore R."/>
            <person name="Mayo M."/>
            <person name="Wagner S."/>
            <person name="Holt R.A."/>
            <person name="Jones S.J.M."/>
            <person name="Marra M.A."/>
            <person name="Ritland C.E."/>
            <person name="Ritland K."/>
            <person name="Bohlmann J."/>
        </authorList>
    </citation>
    <scope>NUCLEOTIDE SEQUENCE</scope>
    <source>
        <tissue evidence="3">Green portion of the leader tissue</tissue>
    </source>
</reference>
<feature type="region of interest" description="Disordered" evidence="1">
    <location>
        <begin position="165"/>
        <end position="241"/>
    </location>
</feature>
<sequence>MEHQTVIEGSDSERTESIDLGTYEIQDQNCLAPGRLLWARMDQSPWWPVQIVDEKTISQNCIFNDRIKGGVLARFYGSCIYAWVDPFAHVSQFQGSFKEKGSNLRAFQKALEEEMLLRSKIVKSSVEPNGKSKYSETSSQHNKSGDVNGISNVANVGKKIIFQSREEPAIKTSTRKRTKSEELERSRSQRKQREKAPSNEQDVTTGGSEKKLRQLKVMRHLGLAAPPDSPFNANSPVKIAA</sequence>
<dbReference type="EMBL" id="EF677947">
    <property type="protein sequence ID" value="ABR17741.1"/>
    <property type="molecule type" value="mRNA"/>
</dbReference>
<evidence type="ECO:0000313" key="3">
    <source>
        <dbReference type="EMBL" id="ABR17741.1"/>
    </source>
</evidence>
<dbReference type="Pfam" id="PF00855">
    <property type="entry name" value="PWWP"/>
    <property type="match status" value="1"/>
</dbReference>
<dbReference type="CDD" id="cd05162">
    <property type="entry name" value="PWWP"/>
    <property type="match status" value="1"/>
</dbReference>